<dbReference type="SMART" id="SM00388">
    <property type="entry name" value="HisKA"/>
    <property type="match status" value="1"/>
</dbReference>
<dbReference type="EC" id="2.7.13.3" evidence="3"/>
<dbReference type="PANTHER" id="PTHR43711:SF1">
    <property type="entry name" value="HISTIDINE KINASE 1"/>
    <property type="match status" value="1"/>
</dbReference>
<feature type="domain" description="HAMP" evidence="10">
    <location>
        <begin position="155"/>
        <end position="207"/>
    </location>
</feature>
<dbReference type="InterPro" id="IPR050736">
    <property type="entry name" value="Sensor_HK_Regulatory"/>
</dbReference>
<dbReference type="InterPro" id="IPR003661">
    <property type="entry name" value="HisK_dim/P_dom"/>
</dbReference>
<evidence type="ECO:0000259" key="10">
    <source>
        <dbReference type="PROSITE" id="PS50885"/>
    </source>
</evidence>
<reference evidence="11" key="1">
    <citation type="submission" date="2020-07" db="EMBL/GenBank/DDBJ databases">
        <title>Huge and variable diversity of episymbiotic CPR bacteria and DPANN archaea in groundwater ecosystems.</title>
        <authorList>
            <person name="He C.Y."/>
            <person name="Keren R."/>
            <person name="Whittaker M."/>
            <person name="Farag I.F."/>
            <person name="Doudna J."/>
            <person name="Cate J.H.D."/>
            <person name="Banfield J.F."/>
        </authorList>
    </citation>
    <scope>NUCLEOTIDE SEQUENCE</scope>
    <source>
        <strain evidence="11">NC_groundwater_672_Ag_B-0.1um_62_36</strain>
    </source>
</reference>
<dbReference type="AlphaFoldDB" id="A0A932CPX1"/>
<protein>
    <recommendedName>
        <fullName evidence="3">histidine kinase</fullName>
        <ecNumber evidence="3">2.7.13.3</ecNumber>
    </recommendedName>
</protein>
<dbReference type="SUPFAM" id="SSF55874">
    <property type="entry name" value="ATPase domain of HSP90 chaperone/DNA topoisomerase II/histidine kinase"/>
    <property type="match status" value="1"/>
</dbReference>
<dbReference type="Gene3D" id="3.30.565.10">
    <property type="entry name" value="Histidine kinase-like ATPase, C-terminal domain"/>
    <property type="match status" value="1"/>
</dbReference>
<dbReference type="GO" id="GO:0016020">
    <property type="term" value="C:membrane"/>
    <property type="evidence" value="ECO:0007669"/>
    <property type="project" value="UniProtKB-SubCell"/>
</dbReference>
<dbReference type="InterPro" id="IPR003594">
    <property type="entry name" value="HATPase_dom"/>
</dbReference>
<evidence type="ECO:0000256" key="2">
    <source>
        <dbReference type="ARBA" id="ARBA00004370"/>
    </source>
</evidence>
<gene>
    <name evidence="11" type="ORF">HYY20_09850</name>
</gene>
<dbReference type="InterPro" id="IPR004358">
    <property type="entry name" value="Sig_transdc_His_kin-like_C"/>
</dbReference>
<evidence type="ECO:0000256" key="6">
    <source>
        <dbReference type="ARBA" id="ARBA00022777"/>
    </source>
</evidence>
<feature type="domain" description="Histidine kinase" evidence="9">
    <location>
        <begin position="215"/>
        <end position="436"/>
    </location>
</feature>
<evidence type="ECO:0000256" key="1">
    <source>
        <dbReference type="ARBA" id="ARBA00000085"/>
    </source>
</evidence>
<dbReference type="InterPro" id="IPR036890">
    <property type="entry name" value="HATPase_C_sf"/>
</dbReference>
<keyword evidence="8" id="KW-1133">Transmembrane helix</keyword>
<dbReference type="InterPro" id="IPR005467">
    <property type="entry name" value="His_kinase_dom"/>
</dbReference>
<dbReference type="Pfam" id="PF02518">
    <property type="entry name" value="HATPase_c"/>
    <property type="match status" value="1"/>
</dbReference>
<dbReference type="Gene3D" id="6.10.340.10">
    <property type="match status" value="1"/>
</dbReference>
<dbReference type="SMART" id="SM00387">
    <property type="entry name" value="HATPase_c"/>
    <property type="match status" value="1"/>
</dbReference>
<organism evidence="11 12">
    <name type="scientific">Tectimicrobiota bacterium</name>
    <dbReference type="NCBI Taxonomy" id="2528274"/>
    <lineage>
        <taxon>Bacteria</taxon>
        <taxon>Pseudomonadati</taxon>
        <taxon>Nitrospinota/Tectimicrobiota group</taxon>
        <taxon>Candidatus Tectimicrobiota</taxon>
    </lineage>
</organism>
<dbReference type="GO" id="GO:0000155">
    <property type="term" value="F:phosphorelay sensor kinase activity"/>
    <property type="evidence" value="ECO:0007669"/>
    <property type="project" value="InterPro"/>
</dbReference>
<feature type="transmembrane region" description="Helical" evidence="8">
    <location>
        <begin position="134"/>
        <end position="152"/>
    </location>
</feature>
<keyword evidence="5" id="KW-0808">Transferase</keyword>
<dbReference type="Pfam" id="PF00672">
    <property type="entry name" value="HAMP"/>
    <property type="match status" value="1"/>
</dbReference>
<comment type="catalytic activity">
    <reaction evidence="1">
        <text>ATP + protein L-histidine = ADP + protein N-phospho-L-histidine.</text>
        <dbReference type="EC" id="2.7.13.3"/>
    </reaction>
</comment>
<evidence type="ECO:0000259" key="9">
    <source>
        <dbReference type="PROSITE" id="PS50109"/>
    </source>
</evidence>
<dbReference type="EMBL" id="JACPRF010000296">
    <property type="protein sequence ID" value="MBI2877172.1"/>
    <property type="molecule type" value="Genomic_DNA"/>
</dbReference>
<dbReference type="InterPro" id="IPR007891">
    <property type="entry name" value="CHASE3"/>
</dbReference>
<dbReference type="InterPro" id="IPR003660">
    <property type="entry name" value="HAMP_dom"/>
</dbReference>
<proteinExistence type="predicted"/>
<keyword evidence="7" id="KW-0902">Two-component regulatory system</keyword>
<evidence type="ECO:0000256" key="5">
    <source>
        <dbReference type="ARBA" id="ARBA00022679"/>
    </source>
</evidence>
<dbReference type="CDD" id="cd16922">
    <property type="entry name" value="HATPase_EvgS-ArcB-TorS-like"/>
    <property type="match status" value="1"/>
</dbReference>
<dbReference type="SUPFAM" id="SSF158472">
    <property type="entry name" value="HAMP domain-like"/>
    <property type="match status" value="1"/>
</dbReference>
<dbReference type="PRINTS" id="PR00344">
    <property type="entry name" value="BCTRLSENSOR"/>
</dbReference>
<dbReference type="CDD" id="cd00082">
    <property type="entry name" value="HisKA"/>
    <property type="match status" value="1"/>
</dbReference>
<dbReference type="SUPFAM" id="SSF47384">
    <property type="entry name" value="Homodimeric domain of signal transducing histidine kinase"/>
    <property type="match status" value="1"/>
</dbReference>
<evidence type="ECO:0000256" key="4">
    <source>
        <dbReference type="ARBA" id="ARBA00022553"/>
    </source>
</evidence>
<name>A0A932CPX1_UNCTE</name>
<evidence type="ECO:0000313" key="11">
    <source>
        <dbReference type="EMBL" id="MBI2877172.1"/>
    </source>
</evidence>
<evidence type="ECO:0000256" key="8">
    <source>
        <dbReference type="SAM" id="Phobius"/>
    </source>
</evidence>
<comment type="caution">
    <text evidence="11">The sequence shown here is derived from an EMBL/GenBank/DDBJ whole genome shotgun (WGS) entry which is preliminary data.</text>
</comment>
<accession>A0A932CPX1</accession>
<keyword evidence="6" id="KW-0418">Kinase</keyword>
<comment type="subcellular location">
    <subcellularLocation>
        <location evidence="2">Membrane</location>
    </subcellularLocation>
</comment>
<keyword evidence="8" id="KW-0472">Membrane</keyword>
<evidence type="ECO:0000313" key="12">
    <source>
        <dbReference type="Proteomes" id="UP000769766"/>
    </source>
</evidence>
<dbReference type="PROSITE" id="PS50885">
    <property type="entry name" value="HAMP"/>
    <property type="match status" value="1"/>
</dbReference>
<dbReference type="Pfam" id="PF00512">
    <property type="entry name" value="HisKA"/>
    <property type="match status" value="1"/>
</dbReference>
<dbReference type="Proteomes" id="UP000769766">
    <property type="component" value="Unassembled WGS sequence"/>
</dbReference>
<dbReference type="CDD" id="cd06225">
    <property type="entry name" value="HAMP"/>
    <property type="match status" value="1"/>
</dbReference>
<dbReference type="Pfam" id="PF05227">
    <property type="entry name" value="CHASE3"/>
    <property type="match status" value="1"/>
</dbReference>
<dbReference type="PANTHER" id="PTHR43711">
    <property type="entry name" value="TWO-COMPONENT HISTIDINE KINASE"/>
    <property type="match status" value="1"/>
</dbReference>
<dbReference type="FunFam" id="3.30.565.10:FF:000006">
    <property type="entry name" value="Sensor histidine kinase WalK"/>
    <property type="match status" value="1"/>
</dbReference>
<dbReference type="InterPro" id="IPR036097">
    <property type="entry name" value="HisK_dim/P_sf"/>
</dbReference>
<keyword evidence="4" id="KW-0597">Phosphoprotein</keyword>
<dbReference type="Gene3D" id="1.10.287.130">
    <property type="match status" value="1"/>
</dbReference>
<dbReference type="PROSITE" id="PS50109">
    <property type="entry name" value="HIS_KIN"/>
    <property type="match status" value="1"/>
</dbReference>
<keyword evidence="8" id="KW-0812">Transmembrane</keyword>
<evidence type="ECO:0000256" key="3">
    <source>
        <dbReference type="ARBA" id="ARBA00012438"/>
    </source>
</evidence>
<dbReference type="SMART" id="SM00304">
    <property type="entry name" value="HAMP"/>
    <property type="match status" value="1"/>
</dbReference>
<sequence>MLDSLVSQASSEMGYFIFKDTNFLQLFGEEKRRFQSNLISLKRVASTSQQRRELEEIDRLHQSYCGLFEEKARSSARQNFPERHFVRDPEQEQRAQELVGEIYSRLQHVIADAQVLAFQRVEESTRMVDRSKRMLLLLALTLLGLGLAIAFFQTRRISRPILELKRATEELANGNFDQPLEVKSRDEIGQLAASFSQMCQRLKEVDQMKADFLSNVSHTLRTPLASITAATGLILEEVTGTISDSQRRLFQIIEQECKILLGQIGGLLDLSKMEAGMMSLYRQPERIGEMLEEVAHEVEPLARSKRQTLELSLEAGLPTVPLDRHHLRQALLNLLNNAVKFSPEGESIVISARLMDSESLPCLLVSISDRGDGIPEEDLERIFDKFYQSRSHPALSKKGTGLGLPIARHIVEAHGGKIWAESELGQGSTFYLTLPA</sequence>
<evidence type="ECO:0000256" key="7">
    <source>
        <dbReference type="ARBA" id="ARBA00023012"/>
    </source>
</evidence>